<feature type="region of interest" description="Disordered" evidence="1">
    <location>
        <begin position="1"/>
        <end position="128"/>
    </location>
</feature>
<reference evidence="2" key="1">
    <citation type="submission" date="2015-09" db="EMBL/GenBank/DDBJ databases">
        <title>De novo assembly of Pectinophora gossypiella (Pink Bollworm) gut transcriptome.</title>
        <authorList>
            <person name="Tassone E.E."/>
        </authorList>
    </citation>
    <scope>NUCLEOTIDE SEQUENCE</scope>
</reference>
<dbReference type="OrthoDB" id="10064600at2759"/>
<gene>
    <name evidence="2" type="ORF">g.606</name>
</gene>
<feature type="compositionally biased region" description="Polar residues" evidence="1">
    <location>
        <begin position="78"/>
        <end position="95"/>
    </location>
</feature>
<proteinExistence type="predicted"/>
<feature type="compositionally biased region" description="Low complexity" evidence="1">
    <location>
        <begin position="67"/>
        <end position="77"/>
    </location>
</feature>
<feature type="compositionally biased region" description="Polar residues" evidence="1">
    <location>
        <begin position="1"/>
        <end position="11"/>
    </location>
</feature>
<feature type="compositionally biased region" description="Polar residues" evidence="1">
    <location>
        <begin position="42"/>
        <end position="55"/>
    </location>
</feature>
<dbReference type="EMBL" id="GDQN01003195">
    <property type="protein sequence ID" value="JAT87859.1"/>
    <property type="molecule type" value="Transcribed_RNA"/>
</dbReference>
<feature type="compositionally biased region" description="Polar residues" evidence="1">
    <location>
        <begin position="149"/>
        <end position="168"/>
    </location>
</feature>
<feature type="region of interest" description="Disordered" evidence="1">
    <location>
        <begin position="147"/>
        <end position="204"/>
    </location>
</feature>
<protein>
    <submittedName>
        <fullName evidence="2">Uncharacterized protein</fullName>
    </submittedName>
</protein>
<feature type="compositionally biased region" description="Low complexity" evidence="1">
    <location>
        <begin position="101"/>
        <end position="114"/>
    </location>
</feature>
<dbReference type="AlphaFoldDB" id="A0A1E1WLH0"/>
<feature type="compositionally biased region" description="Basic and acidic residues" evidence="1">
    <location>
        <begin position="14"/>
        <end position="26"/>
    </location>
</feature>
<sequence>MDSVPDTSSAKNPIKNDPDNEKEKKCKSTPRQRAANDDGENVFTSMSNPNESGLTPRNEPRTRNFNSVSSNESRQSSKLSENSSECFKNSVSQPEMCNRLSCSSTDPPETPSSSRADSSTCDNGVEPVSDVQTCHRHKVCQDKAGVTYNLPSTSSASKTCDGSENSGFKESRKRPSSLKLSRPNLEEDSSSDTGNDDYSLGSEDGCIYTYRGGEHLADLP</sequence>
<name>A0A1E1WLH0_PECGO</name>
<evidence type="ECO:0000313" key="2">
    <source>
        <dbReference type="EMBL" id="JAT87859.1"/>
    </source>
</evidence>
<accession>A0A1E1WLH0</accession>
<evidence type="ECO:0000256" key="1">
    <source>
        <dbReference type="SAM" id="MobiDB-lite"/>
    </source>
</evidence>
<feature type="non-terminal residue" evidence="2">
    <location>
        <position position="220"/>
    </location>
</feature>
<organism evidence="2">
    <name type="scientific">Pectinophora gossypiella</name>
    <name type="common">Cotton pink bollworm</name>
    <name type="synonym">Depressaria gossypiella</name>
    <dbReference type="NCBI Taxonomy" id="13191"/>
    <lineage>
        <taxon>Eukaryota</taxon>
        <taxon>Metazoa</taxon>
        <taxon>Ecdysozoa</taxon>
        <taxon>Arthropoda</taxon>
        <taxon>Hexapoda</taxon>
        <taxon>Insecta</taxon>
        <taxon>Pterygota</taxon>
        <taxon>Neoptera</taxon>
        <taxon>Endopterygota</taxon>
        <taxon>Lepidoptera</taxon>
        <taxon>Glossata</taxon>
        <taxon>Ditrysia</taxon>
        <taxon>Gelechioidea</taxon>
        <taxon>Gelechiidae</taxon>
        <taxon>Apatetrinae</taxon>
        <taxon>Pectinophora</taxon>
    </lineage>
</organism>